<accession>A0A0L6V086</accession>
<evidence type="ECO:0000313" key="1">
    <source>
        <dbReference type="EMBL" id="KNZ53535.1"/>
    </source>
</evidence>
<keyword evidence="2" id="KW-1185">Reference proteome</keyword>
<reference evidence="1 2" key="1">
    <citation type="submission" date="2015-08" db="EMBL/GenBank/DDBJ databases">
        <title>Next Generation Sequencing and Analysis of the Genome of Puccinia sorghi L Schw, the Causal Agent of Maize Common Rust.</title>
        <authorList>
            <person name="Rochi L."/>
            <person name="Burguener G."/>
            <person name="Darino M."/>
            <person name="Turjanski A."/>
            <person name="Kreff E."/>
            <person name="Dieguez M.J."/>
            <person name="Sacco F."/>
        </authorList>
    </citation>
    <scope>NUCLEOTIDE SEQUENCE [LARGE SCALE GENOMIC DNA]</scope>
    <source>
        <strain evidence="1 2">RO10H11247</strain>
    </source>
</reference>
<name>A0A0L6V086_9BASI</name>
<gene>
    <name evidence="1" type="ORF">VP01_3210g2</name>
</gene>
<comment type="caution">
    <text evidence="1">The sequence shown here is derived from an EMBL/GenBank/DDBJ whole genome shotgun (WGS) entry which is preliminary data.</text>
</comment>
<dbReference type="Proteomes" id="UP000037035">
    <property type="component" value="Unassembled WGS sequence"/>
</dbReference>
<sequence>MPYCSPLPISTENCTALIEIIKGILPLGSNEWESSLEILVSIS</sequence>
<evidence type="ECO:0000313" key="2">
    <source>
        <dbReference type="Proteomes" id="UP000037035"/>
    </source>
</evidence>
<dbReference type="EMBL" id="LAVV01008181">
    <property type="protein sequence ID" value="KNZ53535.1"/>
    <property type="molecule type" value="Genomic_DNA"/>
</dbReference>
<dbReference type="AlphaFoldDB" id="A0A0L6V086"/>
<dbReference type="VEuPathDB" id="FungiDB:VP01_3210g2"/>
<proteinExistence type="predicted"/>
<dbReference type="OrthoDB" id="99432at2759"/>
<protein>
    <submittedName>
        <fullName evidence="1">Uncharacterized protein</fullName>
    </submittedName>
</protein>
<organism evidence="1 2">
    <name type="scientific">Puccinia sorghi</name>
    <dbReference type="NCBI Taxonomy" id="27349"/>
    <lineage>
        <taxon>Eukaryota</taxon>
        <taxon>Fungi</taxon>
        <taxon>Dikarya</taxon>
        <taxon>Basidiomycota</taxon>
        <taxon>Pucciniomycotina</taxon>
        <taxon>Pucciniomycetes</taxon>
        <taxon>Pucciniales</taxon>
        <taxon>Pucciniaceae</taxon>
        <taxon>Puccinia</taxon>
    </lineage>
</organism>